<comment type="similarity">
    <text evidence="1 3">Belongs to the DapA family.</text>
</comment>
<dbReference type="InterPro" id="IPR013785">
    <property type="entry name" value="Aldolase_TIM"/>
</dbReference>
<proteinExistence type="inferred from homology"/>
<keyword evidence="6" id="KW-1185">Reference proteome</keyword>
<dbReference type="Proteomes" id="UP000315364">
    <property type="component" value="Chromosome"/>
</dbReference>
<keyword evidence="2 3" id="KW-0456">Lyase</keyword>
<sequence>MRSRKRLMTFEGPDVTQPHGIFPMLYAFFDADNRLDRTAFRRQVEVCIASGCHGIAILGLITEVKALTPDERETLVRWAVEDIAGRVPLMATIAGATLDEVRMLAASAEASGADYLILQPPLGQRPSSGDLLEFYSTAMAGIDIAVGIQNAPEFLGVGLSPDEVGLLRARHPNFTLMKGEGPVVQVRPFVVSQGNDFPIFNGRGGLELPDNLLAGCAGMIPAPDCADIQVAIFRAIKAGDLAEAERLYAQVLPYIVFAMQTLDVAIFYGKRMFARRAGIDNAGACRVPTLMPDPFFEAALERWTAGFGPYGATR</sequence>
<dbReference type="SMART" id="SM01130">
    <property type="entry name" value="DHDPS"/>
    <property type="match status" value="1"/>
</dbReference>
<dbReference type="PANTHER" id="PTHR12128:SF66">
    <property type="entry name" value="4-HYDROXY-2-OXOGLUTARATE ALDOLASE, MITOCHONDRIAL"/>
    <property type="match status" value="1"/>
</dbReference>
<dbReference type="Gene3D" id="3.20.20.70">
    <property type="entry name" value="Aldolase class I"/>
    <property type="match status" value="1"/>
</dbReference>
<evidence type="ECO:0000313" key="5">
    <source>
        <dbReference type="EMBL" id="QDZ11901.1"/>
    </source>
</evidence>
<reference evidence="5 6" key="1">
    <citation type="submission" date="2019-07" db="EMBL/GenBank/DDBJ databases">
        <title>Full genome sequence of Devosia sp. Gsoil 520.</title>
        <authorList>
            <person name="Im W.-T."/>
        </authorList>
    </citation>
    <scope>NUCLEOTIDE SEQUENCE [LARGE SCALE GENOMIC DNA]</scope>
    <source>
        <strain evidence="5 6">Gsoil 520</strain>
    </source>
</reference>
<dbReference type="KEGG" id="dea:FPZ08_14785"/>
<dbReference type="PANTHER" id="PTHR12128">
    <property type="entry name" value="DIHYDRODIPICOLINATE SYNTHASE"/>
    <property type="match status" value="1"/>
</dbReference>
<dbReference type="SUPFAM" id="SSF51569">
    <property type="entry name" value="Aldolase"/>
    <property type="match status" value="1"/>
</dbReference>
<dbReference type="GO" id="GO:0005829">
    <property type="term" value="C:cytosol"/>
    <property type="evidence" value="ECO:0007669"/>
    <property type="project" value="TreeGrafter"/>
</dbReference>
<dbReference type="PIRSF" id="PIRSF001365">
    <property type="entry name" value="DHDPS"/>
    <property type="match status" value="1"/>
</dbReference>
<feature type="binding site" evidence="4">
    <location>
        <position position="220"/>
    </location>
    <ligand>
        <name>pyruvate</name>
        <dbReference type="ChEBI" id="CHEBI:15361"/>
    </ligand>
</feature>
<dbReference type="InterPro" id="IPR002220">
    <property type="entry name" value="DapA-like"/>
</dbReference>
<evidence type="ECO:0000256" key="4">
    <source>
        <dbReference type="PIRSR" id="PIRSR001365-2"/>
    </source>
</evidence>
<gene>
    <name evidence="5" type="ORF">FPZ08_14785</name>
</gene>
<evidence type="ECO:0000256" key="2">
    <source>
        <dbReference type="ARBA" id="ARBA00023239"/>
    </source>
</evidence>
<organism evidence="5 6">
    <name type="scientific">Devosia ginsengisoli</name>
    <dbReference type="NCBI Taxonomy" id="400770"/>
    <lineage>
        <taxon>Bacteria</taxon>
        <taxon>Pseudomonadati</taxon>
        <taxon>Pseudomonadota</taxon>
        <taxon>Alphaproteobacteria</taxon>
        <taxon>Hyphomicrobiales</taxon>
        <taxon>Devosiaceae</taxon>
        <taxon>Devosia</taxon>
    </lineage>
</organism>
<name>A0A5B8LVN9_9HYPH</name>
<evidence type="ECO:0000256" key="3">
    <source>
        <dbReference type="PIRNR" id="PIRNR001365"/>
    </source>
</evidence>
<evidence type="ECO:0000256" key="1">
    <source>
        <dbReference type="ARBA" id="ARBA00007592"/>
    </source>
</evidence>
<dbReference type="EMBL" id="CP042304">
    <property type="protein sequence ID" value="QDZ11901.1"/>
    <property type="molecule type" value="Genomic_DNA"/>
</dbReference>
<accession>A0A5B8LVN9</accession>
<dbReference type="AlphaFoldDB" id="A0A5B8LVN9"/>
<protein>
    <submittedName>
        <fullName evidence="5">Dihydrodipicolinate synthase family protein</fullName>
    </submittedName>
</protein>
<dbReference type="OrthoDB" id="9796205at2"/>
<evidence type="ECO:0000313" key="6">
    <source>
        <dbReference type="Proteomes" id="UP000315364"/>
    </source>
</evidence>
<dbReference type="GO" id="GO:0008840">
    <property type="term" value="F:4-hydroxy-tetrahydrodipicolinate synthase activity"/>
    <property type="evidence" value="ECO:0007669"/>
    <property type="project" value="TreeGrafter"/>
</dbReference>
<dbReference type="CDD" id="cd00408">
    <property type="entry name" value="DHDPS-like"/>
    <property type="match status" value="1"/>
</dbReference>
<dbReference type="Pfam" id="PF00701">
    <property type="entry name" value="DHDPS"/>
    <property type="match status" value="1"/>
</dbReference>